<comment type="catalytic activity">
    <reaction evidence="1">
        <text>Hydrolysis of proteins with broad specificity for peptide bonds, and a preference for a large uncharged residue in P1. Hydrolyzes peptide amides.</text>
        <dbReference type="EC" id="3.4.21.62"/>
    </reaction>
</comment>
<dbReference type="Proteomes" id="UP000053237">
    <property type="component" value="Unassembled WGS sequence"/>
</dbReference>
<comment type="caution">
    <text evidence="3">The sequence shown here is derived from an EMBL/GenBank/DDBJ whole genome shotgun (WGS) entry which is preliminary data.</text>
</comment>
<evidence type="ECO:0000313" key="4">
    <source>
        <dbReference type="Proteomes" id="UP000053237"/>
    </source>
</evidence>
<reference evidence="3 4" key="1">
    <citation type="submission" date="2012-05" db="EMBL/GenBank/DDBJ databases">
        <title>Recombination and specialization in a pathogen metapopulation.</title>
        <authorList>
            <person name="Gardiner A."/>
            <person name="Kemen E."/>
            <person name="Schultz-Larsen T."/>
            <person name="MacLean D."/>
            <person name="Van Oosterhout C."/>
            <person name="Jones J.D.G."/>
        </authorList>
    </citation>
    <scope>NUCLEOTIDE SEQUENCE [LARGE SCALE GENOMIC DNA]</scope>
    <source>
        <strain evidence="3 4">Ac Nc2</strain>
    </source>
</reference>
<evidence type="ECO:0000256" key="1">
    <source>
        <dbReference type="ARBA" id="ARBA00023529"/>
    </source>
</evidence>
<proteinExistence type="predicted"/>
<dbReference type="AlphaFoldDB" id="A0A024G393"/>
<name>A0A024G393_9STRA</name>
<dbReference type="EMBL" id="CAIX01000011">
    <property type="protein sequence ID" value="CCI40779.1"/>
    <property type="molecule type" value="Genomic_DNA"/>
</dbReference>
<dbReference type="OrthoDB" id="206201at2759"/>
<dbReference type="EC" id="3.4.21.62" evidence="2"/>
<gene>
    <name evidence="3" type="ORF">BN9_015630</name>
</gene>
<keyword evidence="4" id="KW-1185">Reference proteome</keyword>
<dbReference type="SUPFAM" id="SSF52743">
    <property type="entry name" value="Subtilisin-like"/>
    <property type="match status" value="1"/>
</dbReference>
<protein>
    <recommendedName>
        <fullName evidence="2">subtilisin</fullName>
        <ecNumber evidence="2">3.4.21.62</ecNumber>
    </recommendedName>
</protein>
<accession>A0A024G393</accession>
<dbReference type="GO" id="GO:0006508">
    <property type="term" value="P:proteolysis"/>
    <property type="evidence" value="ECO:0007669"/>
    <property type="project" value="InterPro"/>
</dbReference>
<sequence length="163" mass="18716">MCIKDSQKHIISYLKAKAKPINSVSDLLVEIQPLWIQNVVIVEIHSSEKPSISDFVNGSIVSVFQRSIVLQFLMECFHRCFIFEVSWMLNTIKDLQDFIHLVVVIDRMDAQKTNLVGSNIRSFHAPEPWNFGVTGQHLTVPSIDSGVRYSQEALKNTFREKLR</sequence>
<dbReference type="InterPro" id="IPR036852">
    <property type="entry name" value="Peptidase_S8/S53_dom_sf"/>
</dbReference>
<dbReference type="InParanoid" id="A0A024G393"/>
<dbReference type="GO" id="GO:0004252">
    <property type="term" value="F:serine-type endopeptidase activity"/>
    <property type="evidence" value="ECO:0007669"/>
    <property type="project" value="UniProtKB-EC"/>
</dbReference>
<evidence type="ECO:0000313" key="3">
    <source>
        <dbReference type="EMBL" id="CCI40779.1"/>
    </source>
</evidence>
<organism evidence="3 4">
    <name type="scientific">Albugo candida</name>
    <dbReference type="NCBI Taxonomy" id="65357"/>
    <lineage>
        <taxon>Eukaryota</taxon>
        <taxon>Sar</taxon>
        <taxon>Stramenopiles</taxon>
        <taxon>Oomycota</taxon>
        <taxon>Peronosporomycetes</taxon>
        <taxon>Albuginales</taxon>
        <taxon>Albuginaceae</taxon>
        <taxon>Albugo</taxon>
    </lineage>
</organism>
<evidence type="ECO:0000256" key="2">
    <source>
        <dbReference type="ARBA" id="ARBA00023619"/>
    </source>
</evidence>